<organism evidence="2">
    <name type="scientific">Strombidium inclinatum</name>
    <dbReference type="NCBI Taxonomy" id="197538"/>
    <lineage>
        <taxon>Eukaryota</taxon>
        <taxon>Sar</taxon>
        <taxon>Alveolata</taxon>
        <taxon>Ciliophora</taxon>
        <taxon>Intramacronucleata</taxon>
        <taxon>Spirotrichea</taxon>
        <taxon>Oligotrichia</taxon>
        <taxon>Strombidiidae</taxon>
        <taxon>Strombidium</taxon>
    </lineage>
</organism>
<evidence type="ECO:0000313" key="2">
    <source>
        <dbReference type="EMBL" id="CAE0331672.1"/>
    </source>
</evidence>
<name>A0A7S3N160_9SPIT</name>
<gene>
    <name evidence="2" type="ORF">SINC0208_LOCUS12307</name>
    <name evidence="3" type="ORF">SINC0208_LOCUS12308</name>
</gene>
<keyword evidence="1" id="KW-0472">Membrane</keyword>
<feature type="transmembrane region" description="Helical" evidence="1">
    <location>
        <begin position="32"/>
        <end position="53"/>
    </location>
</feature>
<evidence type="ECO:0000256" key="1">
    <source>
        <dbReference type="SAM" id="Phobius"/>
    </source>
</evidence>
<sequence>MVALAQLDLQLFGHDLMHLIVVVELVKVVDELLIVLHCEVSFHFLHVFDILLIANQLLLHLRENLVTGLVSLLYVVVAAVELFGLGMHLVQHFLLLLLGFLLLCRDNTRKAFCHGREHALQTVVFARNLTNDPSVDGKLGC</sequence>
<dbReference type="EMBL" id="HBIH01030643">
    <property type="protein sequence ID" value="CAE0331673.1"/>
    <property type="molecule type" value="Transcribed_RNA"/>
</dbReference>
<dbReference type="EMBL" id="HBIH01030642">
    <property type="protein sequence ID" value="CAE0331672.1"/>
    <property type="molecule type" value="Transcribed_RNA"/>
</dbReference>
<keyword evidence="1" id="KW-1133">Transmembrane helix</keyword>
<protein>
    <submittedName>
        <fullName evidence="2">Uncharacterized protein</fullName>
    </submittedName>
</protein>
<proteinExistence type="predicted"/>
<feature type="transmembrane region" description="Helical" evidence="1">
    <location>
        <begin position="65"/>
        <end position="83"/>
    </location>
</feature>
<evidence type="ECO:0000313" key="3">
    <source>
        <dbReference type="EMBL" id="CAE0331673.1"/>
    </source>
</evidence>
<reference evidence="2" key="1">
    <citation type="submission" date="2021-01" db="EMBL/GenBank/DDBJ databases">
        <authorList>
            <person name="Corre E."/>
            <person name="Pelletier E."/>
            <person name="Niang G."/>
            <person name="Scheremetjew M."/>
            <person name="Finn R."/>
            <person name="Kale V."/>
            <person name="Holt S."/>
            <person name="Cochrane G."/>
            <person name="Meng A."/>
            <person name="Brown T."/>
            <person name="Cohen L."/>
        </authorList>
    </citation>
    <scope>NUCLEOTIDE SEQUENCE</scope>
    <source>
        <strain evidence="2">S3</strain>
    </source>
</reference>
<accession>A0A7S3N160</accession>
<keyword evidence="1" id="KW-0812">Transmembrane</keyword>
<dbReference type="AlphaFoldDB" id="A0A7S3N160"/>